<dbReference type="InterPro" id="IPR052433">
    <property type="entry name" value="X-Pro_dipept-like"/>
</dbReference>
<reference evidence="9 10" key="1">
    <citation type="journal article" date="2013" name="PLoS ONE">
        <title>Predicting the Proteins of Angomonas deanei, Strigomonas culicis and Their Respective Endosymbionts Reveals New Aspects of the Trypanosomatidae Family.</title>
        <authorList>
            <person name="Motta M.C."/>
            <person name="Martins A.C."/>
            <person name="de Souza S.S."/>
            <person name="Catta-Preta C.M."/>
            <person name="Silva R."/>
            <person name="Klein C.C."/>
            <person name="de Almeida L.G."/>
            <person name="de Lima Cunha O."/>
            <person name="Ciapina L.P."/>
            <person name="Brocchi M."/>
            <person name="Colabardini A.C."/>
            <person name="de Araujo Lima B."/>
            <person name="Machado C.R."/>
            <person name="de Almeida Soares C.M."/>
            <person name="Probst C.M."/>
            <person name="de Menezes C.B."/>
            <person name="Thompson C.E."/>
            <person name="Bartholomeu D.C."/>
            <person name="Gradia D.F."/>
            <person name="Pavoni D.P."/>
            <person name="Grisard E.C."/>
            <person name="Fantinatti-Garboggini F."/>
            <person name="Marchini F.K."/>
            <person name="Rodrigues-Luiz G.F."/>
            <person name="Wagner G."/>
            <person name="Goldman G.H."/>
            <person name="Fietto J.L."/>
            <person name="Elias M.C."/>
            <person name="Goldman M.H."/>
            <person name="Sagot M.F."/>
            <person name="Pereira M."/>
            <person name="Stoco P.H."/>
            <person name="de Mendonca-Neto R.P."/>
            <person name="Teixeira S.M."/>
            <person name="Maciel T.E."/>
            <person name="de Oliveira Mendes T.A."/>
            <person name="Urmenyi T.P."/>
            <person name="de Souza W."/>
            <person name="Schenkman S."/>
            <person name="de Vasconcelos A.T."/>
        </authorList>
    </citation>
    <scope>NUCLEOTIDE SEQUENCE [LARGE SCALE GENOMIC DNA]</scope>
</reference>
<sequence>MCPFMSMRRGASAACRPLGIVSVCRRCFTPLHDGNNANSQYHPSAKDLAQRRRVLFSCMEANSIFILPAASSMYATNDILSSSFRQDTLFYHLFGLHVPMRRELAPSRHHLHTEDHVELNMAVFVKGAVSAASSDASVHKCFLFVGNKTTAKDVLVWDFESTDVQVVEGLLVDETSNTGPGDTRVHVQKNDIFTIAETIMTEIKAIAAAKVYDTQRAFLCSDRAAALSPSQLKRLNPLPTMTLHYPTQMSWSGQRYRLPTYVRARGAAADLCNDGSITVSSPSVLFHHPWEALLTLLCSSTVDIQLAQPLVIADKRNAKMPGRANSSPTQLKALRFQYEPAKVPSAGNVACLLCSERGPQQRNARAELAGAYTSLLHLTFALDNGRVEKEQEGVKGNGATEMEMAVITTPILPVAQTFMWHYRAIKLPGQLASFFLSAECTRFIIEKVMRQANEHRVGEAVHSSEFSIHCDIQSLLADTQRRAGPTHLVQSAYTPVIASGARGFHIHYTSNNNNTLEERVGTELVRLDFGVELNNIPIDCTRTFPLNNRTFFANHGTSVDNTGGGCSPAVATDALQRELYRGLLQLQRKLLLSIAEGVSVQSVAALHVALTQELLAEVGIYEQSGLEDRHTPSLGSVKTVFCAHSFGHFFGLDIHERVPIKFESAAAAPPRTSSAEAKRPTSRIAPTIFLGGMMHTVEPGVYIPPPALWPLLLDGAGGTPCAAALHVPAPLRQGLGMQVEDDVLVLPRGSATGSLSGPAGRHDARGDYLAAALRAFERALQWRHQVFGAPPCNRVLDLPPAVRTPYAFLFEQRCCIEGVEAALRKRESDVQTLTTHFIRDVNATFGFSSDGWYPYHIICLTAGVPKDEVALHNILAPD</sequence>
<dbReference type="InterPro" id="IPR000994">
    <property type="entry name" value="Pept_M24"/>
</dbReference>
<dbReference type="PANTHER" id="PTHR43226:SF4">
    <property type="entry name" value="XAA-PRO AMINOPEPTIDASE 3"/>
    <property type="match status" value="1"/>
</dbReference>
<evidence type="ECO:0000256" key="1">
    <source>
        <dbReference type="ARBA" id="ARBA00001936"/>
    </source>
</evidence>
<reference evidence="9" key="2">
    <citation type="submission" date="2013-03" db="EMBL/GenBank/DDBJ databases">
        <authorList>
            <person name="Motta M.C.M."/>
            <person name="Martins A.C.A."/>
            <person name="Preta C.M.C.C."/>
            <person name="Silva R."/>
            <person name="de Souza S.S."/>
            <person name="Klein C.C."/>
            <person name="de Almeida L.G.P."/>
            <person name="Cunha O.L."/>
            <person name="Colabardini A.C."/>
            <person name="Lima B.A."/>
            <person name="Machado C.R."/>
            <person name="Soares C.M.A."/>
            <person name="de Menezes C.B.A."/>
            <person name="Bartolomeu D.C."/>
            <person name="Grisard E.C."/>
            <person name="Fantinatti-Garboggini F."/>
            <person name="Rodrigues-Luiz G.F."/>
            <person name="Wagner G."/>
            <person name="Goldman G.H."/>
            <person name="Fietto J.L.R."/>
            <person name="Ciapina L.P."/>
            <person name="Brocchi M."/>
            <person name="Elias M.C."/>
            <person name="Goldman M.H.S."/>
            <person name="Sagot M.-F."/>
            <person name="Pereira M."/>
            <person name="Stoco P.H."/>
            <person name="Teixeira S.M.R."/>
            <person name="de Mendonca-Neto R.P."/>
            <person name="Maciel T.E.F."/>
            <person name="Mendes T.A.O."/>
            <person name="Urmenyi T.P."/>
            <person name="Teixeira M.M.G."/>
            <person name="de Camargo E.F.P."/>
            <person name="de Sousa W."/>
            <person name="Schenkman S."/>
            <person name="de Vasconcelos A.T.R."/>
        </authorList>
    </citation>
    <scope>NUCLEOTIDE SEQUENCE</scope>
</reference>
<dbReference type="Pfam" id="PF05195">
    <property type="entry name" value="AMP_N"/>
    <property type="match status" value="1"/>
</dbReference>
<keyword evidence="10" id="KW-1185">Reference proteome</keyword>
<evidence type="ECO:0000256" key="3">
    <source>
        <dbReference type="ARBA" id="ARBA00022723"/>
    </source>
</evidence>
<dbReference type="InterPro" id="IPR029149">
    <property type="entry name" value="Creatin/AminoP/Spt16_N"/>
</dbReference>
<keyword evidence="3" id="KW-0479">Metal-binding</keyword>
<evidence type="ECO:0000259" key="6">
    <source>
        <dbReference type="Pfam" id="PF00557"/>
    </source>
</evidence>
<dbReference type="OrthoDB" id="4215474at2759"/>
<dbReference type="EMBL" id="ATMH01006473">
    <property type="protein sequence ID" value="EPY25795.1"/>
    <property type="molecule type" value="Genomic_DNA"/>
</dbReference>
<comment type="cofactor">
    <cofactor evidence="1">
        <name>Mn(2+)</name>
        <dbReference type="ChEBI" id="CHEBI:29035"/>
    </cofactor>
</comment>
<dbReference type="GO" id="GO:0070006">
    <property type="term" value="F:metalloaminopeptidase activity"/>
    <property type="evidence" value="ECO:0007669"/>
    <property type="project" value="InterPro"/>
</dbReference>
<dbReference type="Pfam" id="PF00557">
    <property type="entry name" value="Peptidase_M24"/>
    <property type="match status" value="1"/>
</dbReference>
<gene>
    <name evidence="9" type="ORF">STCU_06473</name>
    <name evidence="8" type="ORF">STCU_09193</name>
</gene>
<dbReference type="SUPFAM" id="SSF55920">
    <property type="entry name" value="Creatinase/aminopeptidase"/>
    <property type="match status" value="1"/>
</dbReference>
<comment type="similarity">
    <text evidence="2">Belongs to the peptidase M24B family.</text>
</comment>
<feature type="domain" description="Peptidase M24" evidence="6">
    <location>
        <begin position="469"/>
        <end position="745"/>
    </location>
</feature>
<feature type="domain" description="Aminopeptidase P N-terminal" evidence="7">
    <location>
        <begin position="49"/>
        <end position="99"/>
    </location>
</feature>
<evidence type="ECO:0000313" key="10">
    <source>
        <dbReference type="Proteomes" id="UP000015354"/>
    </source>
</evidence>
<dbReference type="InterPro" id="IPR036005">
    <property type="entry name" value="Creatinase/aminopeptidase-like"/>
</dbReference>
<dbReference type="Gene3D" id="3.40.350.10">
    <property type="entry name" value="Creatinase/prolidase N-terminal domain"/>
    <property type="match status" value="1"/>
</dbReference>
<keyword evidence="4" id="KW-0378">Hydrolase</keyword>
<accession>S9VRG9</accession>
<proteinExistence type="inferred from homology"/>
<dbReference type="AlphaFoldDB" id="S9VRG9"/>
<keyword evidence="9" id="KW-0645">Protease</keyword>
<dbReference type="GO" id="GO:0005739">
    <property type="term" value="C:mitochondrion"/>
    <property type="evidence" value="ECO:0007669"/>
    <property type="project" value="TreeGrafter"/>
</dbReference>
<dbReference type="InterPro" id="IPR007865">
    <property type="entry name" value="Aminopep_P_N"/>
</dbReference>
<dbReference type="EMBL" id="ATMH01009193">
    <property type="protein sequence ID" value="EPY20022.1"/>
    <property type="molecule type" value="Genomic_DNA"/>
</dbReference>
<keyword evidence="9" id="KW-0031">Aminopeptidase</keyword>
<dbReference type="SUPFAM" id="SSF53092">
    <property type="entry name" value="Creatinase/prolidase N-terminal domain"/>
    <property type="match status" value="1"/>
</dbReference>
<dbReference type="GO" id="GO:0030145">
    <property type="term" value="F:manganese ion binding"/>
    <property type="evidence" value="ECO:0007669"/>
    <property type="project" value="InterPro"/>
</dbReference>
<keyword evidence="5" id="KW-0464">Manganese</keyword>
<evidence type="ECO:0000256" key="4">
    <source>
        <dbReference type="ARBA" id="ARBA00022801"/>
    </source>
</evidence>
<evidence type="ECO:0000313" key="8">
    <source>
        <dbReference type="EMBL" id="EPY20022.1"/>
    </source>
</evidence>
<dbReference type="Gene3D" id="3.90.230.10">
    <property type="entry name" value="Creatinase/methionine aminopeptidase superfamily"/>
    <property type="match status" value="1"/>
</dbReference>
<evidence type="ECO:0000256" key="5">
    <source>
        <dbReference type="ARBA" id="ARBA00023211"/>
    </source>
</evidence>
<protein>
    <submittedName>
        <fullName evidence="9">Aminopeptidase P1</fullName>
    </submittedName>
</protein>
<evidence type="ECO:0000313" key="9">
    <source>
        <dbReference type="EMBL" id="EPY25795.1"/>
    </source>
</evidence>
<dbReference type="Proteomes" id="UP000015354">
    <property type="component" value="Unassembled WGS sequence"/>
</dbReference>
<organism evidence="9 10">
    <name type="scientific">Strigomonas culicis</name>
    <dbReference type="NCBI Taxonomy" id="28005"/>
    <lineage>
        <taxon>Eukaryota</taxon>
        <taxon>Discoba</taxon>
        <taxon>Euglenozoa</taxon>
        <taxon>Kinetoplastea</taxon>
        <taxon>Metakinetoplastina</taxon>
        <taxon>Trypanosomatida</taxon>
        <taxon>Trypanosomatidae</taxon>
        <taxon>Strigomonadinae</taxon>
        <taxon>Strigomonas</taxon>
    </lineage>
</organism>
<name>S9VRG9_9TRYP</name>
<dbReference type="GO" id="GO:0006508">
    <property type="term" value="P:proteolysis"/>
    <property type="evidence" value="ECO:0007669"/>
    <property type="project" value="TreeGrafter"/>
</dbReference>
<evidence type="ECO:0000256" key="2">
    <source>
        <dbReference type="ARBA" id="ARBA00008766"/>
    </source>
</evidence>
<dbReference type="PANTHER" id="PTHR43226">
    <property type="entry name" value="XAA-PRO AMINOPEPTIDASE 3"/>
    <property type="match status" value="1"/>
</dbReference>
<comment type="caution">
    <text evidence="9">The sequence shown here is derived from an EMBL/GenBank/DDBJ whole genome shotgun (WGS) entry which is preliminary data.</text>
</comment>
<evidence type="ECO:0000259" key="7">
    <source>
        <dbReference type="Pfam" id="PF05195"/>
    </source>
</evidence>